<evidence type="ECO:0000256" key="1">
    <source>
        <dbReference type="SAM" id="MobiDB-lite"/>
    </source>
</evidence>
<evidence type="ECO:0000313" key="2">
    <source>
        <dbReference type="EMBL" id="EAR82044.4"/>
    </source>
</evidence>
<dbReference type="AlphaFoldDB" id="Q229T1"/>
<dbReference type="GeneID" id="7832797"/>
<dbReference type="HOGENOM" id="CLU_514392_0_0_1"/>
<feature type="region of interest" description="Disordered" evidence="1">
    <location>
        <begin position="305"/>
        <end position="333"/>
    </location>
</feature>
<sequence length="333" mass="39857">MNQNYQFLNKQCESCGKYNHLFYNCNQLQYMPNIQKIFYKQNLQVFQERYKVFKRKKQRSQNAFQSQISSGLKIKKMLIEKFQNGQICLDDSSIFLSEQSEEKELQKVNSATIVREKQKSFQNEIVLCEQPSLNKRQKSNSFKREVSKGNKNVDFQHQVILSQYQEEMKPISQIKLSLLQQENIINNQQNHQVAQSKIESVEVNHNQLKIENSLHQSRDESINQEIQSINKNKFSRLQNEFHILPSDIQDQSYDKYINLLFYHFDIFKNYSIYFPHNNLRYVLFEYRKEQLKIIKKKVVKNNKSQITNKTKIKKDKNQSQPTPQFDQSLISKN</sequence>
<organism evidence="2 3">
    <name type="scientific">Tetrahymena thermophila (strain SB210)</name>
    <dbReference type="NCBI Taxonomy" id="312017"/>
    <lineage>
        <taxon>Eukaryota</taxon>
        <taxon>Sar</taxon>
        <taxon>Alveolata</taxon>
        <taxon>Ciliophora</taxon>
        <taxon>Intramacronucleata</taxon>
        <taxon>Oligohymenophorea</taxon>
        <taxon>Hymenostomatida</taxon>
        <taxon>Tetrahymenina</taxon>
        <taxon>Tetrahymenidae</taxon>
        <taxon>Tetrahymena</taxon>
    </lineage>
</organism>
<accession>Q229T1</accession>
<keyword evidence="3" id="KW-1185">Reference proteome</keyword>
<dbReference type="Proteomes" id="UP000009168">
    <property type="component" value="Unassembled WGS sequence"/>
</dbReference>
<dbReference type="eggNOG" id="KOG0500">
    <property type="taxonomic scope" value="Eukaryota"/>
</dbReference>
<feature type="compositionally biased region" description="Polar residues" evidence="1">
    <location>
        <begin position="319"/>
        <end position="333"/>
    </location>
</feature>
<dbReference type="EMBL" id="GG662532">
    <property type="protein sequence ID" value="EAR82044.4"/>
    <property type="molecule type" value="Genomic_DNA"/>
</dbReference>
<proteinExistence type="predicted"/>
<reference evidence="3" key="1">
    <citation type="journal article" date="2006" name="PLoS Biol.">
        <title>Macronuclear genome sequence of the ciliate Tetrahymena thermophila, a model eukaryote.</title>
        <authorList>
            <person name="Eisen J.A."/>
            <person name="Coyne R.S."/>
            <person name="Wu M."/>
            <person name="Wu D."/>
            <person name="Thiagarajan M."/>
            <person name="Wortman J.R."/>
            <person name="Badger J.H."/>
            <person name="Ren Q."/>
            <person name="Amedeo P."/>
            <person name="Jones K.M."/>
            <person name="Tallon L.J."/>
            <person name="Delcher A.L."/>
            <person name="Salzberg S.L."/>
            <person name="Silva J.C."/>
            <person name="Haas B.J."/>
            <person name="Majoros W.H."/>
            <person name="Farzad M."/>
            <person name="Carlton J.M."/>
            <person name="Smith R.K. Jr."/>
            <person name="Garg J."/>
            <person name="Pearlman R.E."/>
            <person name="Karrer K.M."/>
            <person name="Sun L."/>
            <person name="Manning G."/>
            <person name="Elde N.C."/>
            <person name="Turkewitz A.P."/>
            <person name="Asai D.J."/>
            <person name="Wilkes D.E."/>
            <person name="Wang Y."/>
            <person name="Cai H."/>
            <person name="Collins K."/>
            <person name="Stewart B.A."/>
            <person name="Lee S.R."/>
            <person name="Wilamowska K."/>
            <person name="Weinberg Z."/>
            <person name="Ruzzo W.L."/>
            <person name="Wloga D."/>
            <person name="Gaertig J."/>
            <person name="Frankel J."/>
            <person name="Tsao C.-C."/>
            <person name="Gorovsky M.A."/>
            <person name="Keeling P.J."/>
            <person name="Waller R.F."/>
            <person name="Patron N.J."/>
            <person name="Cherry J.M."/>
            <person name="Stover N.A."/>
            <person name="Krieger C.J."/>
            <person name="del Toro C."/>
            <person name="Ryder H.F."/>
            <person name="Williamson S.C."/>
            <person name="Barbeau R.A."/>
            <person name="Hamilton E.P."/>
            <person name="Orias E."/>
        </authorList>
    </citation>
    <scope>NUCLEOTIDE SEQUENCE [LARGE SCALE GENOMIC DNA]</scope>
    <source>
        <strain evidence="3">SB210</strain>
    </source>
</reference>
<dbReference type="InParanoid" id="Q229T1"/>
<dbReference type="RefSeq" id="XP_001029707.4">
    <property type="nucleotide sequence ID" value="XM_001029707.4"/>
</dbReference>
<protein>
    <submittedName>
        <fullName evidence="2">Cyclic nucleotide-binding domain protein, putative</fullName>
    </submittedName>
</protein>
<name>Q229T1_TETTS</name>
<evidence type="ECO:0000313" key="3">
    <source>
        <dbReference type="Proteomes" id="UP000009168"/>
    </source>
</evidence>
<dbReference type="KEGG" id="tet:TTHERM_01338480"/>
<gene>
    <name evidence="2" type="ORF">TTHERM_01338480</name>
</gene>